<dbReference type="OrthoDB" id="9815339at2"/>
<gene>
    <name evidence="1" type="ORF">E1269_12965</name>
</gene>
<keyword evidence="2" id="KW-1185">Reference proteome</keyword>
<name>A0A4R5DDG2_9ACTN</name>
<dbReference type="EMBL" id="SMKZ01000016">
    <property type="protein sequence ID" value="TDE09881.1"/>
    <property type="molecule type" value="Genomic_DNA"/>
</dbReference>
<dbReference type="Proteomes" id="UP000294739">
    <property type="component" value="Unassembled WGS sequence"/>
</dbReference>
<reference evidence="1 2" key="1">
    <citation type="submission" date="2019-03" db="EMBL/GenBank/DDBJ databases">
        <title>Draft genome sequences of novel Actinobacteria.</title>
        <authorList>
            <person name="Sahin N."/>
            <person name="Ay H."/>
            <person name="Saygin H."/>
        </authorList>
    </citation>
    <scope>NUCLEOTIDE SEQUENCE [LARGE SCALE GENOMIC DNA]</scope>
    <source>
        <strain evidence="1 2">5K138</strain>
    </source>
</reference>
<sequence>MRNHVRPDVLAYYFPHWHADERDAEWISPGFTEWELVNRAVPRFPGHRQPRVPALGCRDESDPVVMESEVRLAHDHGIDGFIFDYYWYDDGPYLQRALDEGFLGRETGGSPFRFALMWANHDLLDLYPLPAPTSRSRPRLLRPGAIARDAFEAMTDHIVAAYFSRPDYHTVAGRPFFSVYELGTFVESMGGPDAAADALRSLDRKARRAGLPGVHVDVVVWGTGVLPNHVTLDRPRQLLQALPVASTSSYTWLHHVDLSAHSFPVGDWDRVREEVFDQYRAYPHELSLPFIPNLSVGWDSSPRTSPDGPWEYNPGYGWTPVFECSAASVAKAAADAAQLLAVQPDAPPIVTVNAWNEWTEGSYLLPDTDRGTALLEALSAAFPR</sequence>
<evidence type="ECO:0000313" key="1">
    <source>
        <dbReference type="EMBL" id="TDE09881.1"/>
    </source>
</evidence>
<dbReference type="PANTHER" id="PTHR41244:SF1">
    <property type="entry name" value="GLYCOSYLTRANSFERASE"/>
    <property type="match status" value="1"/>
</dbReference>
<dbReference type="InterPro" id="IPR032719">
    <property type="entry name" value="WbsX"/>
</dbReference>
<dbReference type="Gene3D" id="3.20.20.80">
    <property type="entry name" value="Glycosidases"/>
    <property type="match status" value="1"/>
</dbReference>
<dbReference type="InParanoid" id="A0A4R5DDG2"/>
<accession>A0A4R5DDG2</accession>
<dbReference type="Pfam" id="PF14307">
    <property type="entry name" value="Glyco_tran_WbsX"/>
    <property type="match status" value="1"/>
</dbReference>
<organism evidence="1 2">
    <name type="scientific">Jiangella asiatica</name>
    <dbReference type="NCBI Taxonomy" id="2530372"/>
    <lineage>
        <taxon>Bacteria</taxon>
        <taxon>Bacillati</taxon>
        <taxon>Actinomycetota</taxon>
        <taxon>Actinomycetes</taxon>
        <taxon>Jiangellales</taxon>
        <taxon>Jiangellaceae</taxon>
        <taxon>Jiangella</taxon>
    </lineage>
</organism>
<dbReference type="AlphaFoldDB" id="A0A4R5DDG2"/>
<evidence type="ECO:0008006" key="3">
    <source>
        <dbReference type="Google" id="ProtNLM"/>
    </source>
</evidence>
<protein>
    <recommendedName>
        <fullName evidence="3">Glycosyl hydrolase</fullName>
    </recommendedName>
</protein>
<dbReference type="PANTHER" id="PTHR41244">
    <property type="entry name" value="RHAMNAN SYNTHESIS F"/>
    <property type="match status" value="1"/>
</dbReference>
<evidence type="ECO:0000313" key="2">
    <source>
        <dbReference type="Proteomes" id="UP000294739"/>
    </source>
</evidence>
<comment type="caution">
    <text evidence="1">The sequence shown here is derived from an EMBL/GenBank/DDBJ whole genome shotgun (WGS) entry which is preliminary data.</text>
</comment>
<proteinExistence type="predicted"/>